<dbReference type="Gramene" id="MELO3C024136.2.1">
    <property type="protein sequence ID" value="MELO3C024136.2.1"/>
    <property type="gene ID" value="MELO3C024136.2"/>
</dbReference>
<name>A0A9I9DW51_CUCME</name>
<evidence type="ECO:0000313" key="1">
    <source>
        <dbReference type="EnsemblPlants" id="MELO3C024136.2.1"/>
    </source>
</evidence>
<reference evidence="1" key="1">
    <citation type="submission" date="2023-03" db="UniProtKB">
        <authorList>
            <consortium name="EnsemblPlants"/>
        </authorList>
    </citation>
    <scope>IDENTIFICATION</scope>
</reference>
<proteinExistence type="predicted"/>
<protein>
    <submittedName>
        <fullName evidence="1">Uncharacterized protein</fullName>
    </submittedName>
</protein>
<organism evidence="1">
    <name type="scientific">Cucumis melo</name>
    <name type="common">Muskmelon</name>
    <dbReference type="NCBI Taxonomy" id="3656"/>
    <lineage>
        <taxon>Eukaryota</taxon>
        <taxon>Viridiplantae</taxon>
        <taxon>Streptophyta</taxon>
        <taxon>Embryophyta</taxon>
        <taxon>Tracheophyta</taxon>
        <taxon>Spermatophyta</taxon>
        <taxon>Magnoliopsida</taxon>
        <taxon>eudicotyledons</taxon>
        <taxon>Gunneridae</taxon>
        <taxon>Pentapetalae</taxon>
        <taxon>rosids</taxon>
        <taxon>fabids</taxon>
        <taxon>Cucurbitales</taxon>
        <taxon>Cucurbitaceae</taxon>
        <taxon>Benincaseae</taxon>
        <taxon>Cucumis</taxon>
    </lineage>
</organism>
<accession>A0A9I9DW51</accession>
<sequence>KTARVRVGWLRRTAQTQEGGLAKARGSDVDSVGRRTAYFDVRSSATDSRGLRLTLDDGVTGFDNDTRKGRWLSHK</sequence>
<dbReference type="AlphaFoldDB" id="A0A9I9DW51"/>
<dbReference type="EnsemblPlants" id="MELO3C024136.2.1">
    <property type="protein sequence ID" value="MELO3C024136.2.1"/>
    <property type="gene ID" value="MELO3C024136.2"/>
</dbReference>